<evidence type="ECO:0000256" key="1">
    <source>
        <dbReference type="SAM" id="MobiDB-lite"/>
    </source>
</evidence>
<dbReference type="Proteomes" id="UP000024635">
    <property type="component" value="Unassembled WGS sequence"/>
</dbReference>
<gene>
    <name evidence="2" type="primary">Acey_s0018.g3551</name>
    <name evidence="2" type="ORF">Y032_0018g3551</name>
</gene>
<evidence type="ECO:0000313" key="3">
    <source>
        <dbReference type="Proteomes" id="UP000024635"/>
    </source>
</evidence>
<name>A0A016V2X2_9BILA</name>
<feature type="region of interest" description="Disordered" evidence="1">
    <location>
        <begin position="1"/>
        <end position="25"/>
    </location>
</feature>
<keyword evidence="3" id="KW-1185">Reference proteome</keyword>
<sequence length="187" mass="20716">MSTITAHFDQIIPSSPQPSLRADTPPITPFAVLLRRKRQNTSPPNAYGSTMPLVGTTTENGSPMVDGFAVASSVGKDRMRIRRWRMGPSWRSSEENACIWDRRWRTEESARTLVHRLRMGPPCSIGEENKRILVSDGGWVCRGPVVRKTSTYGFADLLGWGISSCGFSRGQKPQFSKSSVNGSECIL</sequence>
<comment type="caution">
    <text evidence="2">The sequence shown here is derived from an EMBL/GenBank/DDBJ whole genome shotgun (WGS) entry which is preliminary data.</text>
</comment>
<dbReference type="AlphaFoldDB" id="A0A016V2X2"/>
<protein>
    <submittedName>
        <fullName evidence="2">Uncharacterized protein</fullName>
    </submittedName>
</protein>
<reference evidence="3" key="1">
    <citation type="journal article" date="2015" name="Nat. Genet.">
        <title>The genome and transcriptome of the zoonotic hookworm Ancylostoma ceylanicum identify infection-specific gene families.</title>
        <authorList>
            <person name="Schwarz E.M."/>
            <person name="Hu Y."/>
            <person name="Antoshechkin I."/>
            <person name="Miller M.M."/>
            <person name="Sternberg P.W."/>
            <person name="Aroian R.V."/>
        </authorList>
    </citation>
    <scope>NUCLEOTIDE SEQUENCE</scope>
    <source>
        <strain evidence="3">HY135</strain>
    </source>
</reference>
<accession>A0A016V2X2</accession>
<evidence type="ECO:0000313" key="2">
    <source>
        <dbReference type="EMBL" id="EYC21820.1"/>
    </source>
</evidence>
<organism evidence="2 3">
    <name type="scientific">Ancylostoma ceylanicum</name>
    <dbReference type="NCBI Taxonomy" id="53326"/>
    <lineage>
        <taxon>Eukaryota</taxon>
        <taxon>Metazoa</taxon>
        <taxon>Ecdysozoa</taxon>
        <taxon>Nematoda</taxon>
        <taxon>Chromadorea</taxon>
        <taxon>Rhabditida</taxon>
        <taxon>Rhabditina</taxon>
        <taxon>Rhabditomorpha</taxon>
        <taxon>Strongyloidea</taxon>
        <taxon>Ancylostomatidae</taxon>
        <taxon>Ancylostomatinae</taxon>
        <taxon>Ancylostoma</taxon>
    </lineage>
</organism>
<dbReference type="EMBL" id="JARK01001354">
    <property type="protein sequence ID" value="EYC21820.1"/>
    <property type="molecule type" value="Genomic_DNA"/>
</dbReference>
<proteinExistence type="predicted"/>